<evidence type="ECO:0000256" key="6">
    <source>
        <dbReference type="ARBA" id="ARBA00022807"/>
    </source>
</evidence>
<evidence type="ECO:0000256" key="3">
    <source>
        <dbReference type="ARBA" id="ARBA00022670"/>
    </source>
</evidence>
<reference evidence="9 10" key="1">
    <citation type="journal article" date="2018" name="Nat. Genet.">
        <title>The Rosa genome provides new insights in the design of modern roses.</title>
        <authorList>
            <person name="Bendahmane M."/>
        </authorList>
    </citation>
    <scope>NUCLEOTIDE SEQUENCE [LARGE SCALE GENOMIC DNA]</scope>
    <source>
        <strain evidence="10">cv. Old Blush</strain>
    </source>
</reference>
<dbReference type="GO" id="GO:0006511">
    <property type="term" value="P:ubiquitin-dependent protein catabolic process"/>
    <property type="evidence" value="ECO:0007669"/>
    <property type="project" value="InterPro"/>
</dbReference>
<evidence type="ECO:0000256" key="1">
    <source>
        <dbReference type="ARBA" id="ARBA00000707"/>
    </source>
</evidence>
<keyword evidence="4" id="KW-0833">Ubl conjugation pathway</keyword>
<keyword evidence="5 9" id="KW-0378">Hydrolase</keyword>
<dbReference type="Gramene" id="PRQ19153">
    <property type="protein sequence ID" value="PRQ19153"/>
    <property type="gene ID" value="RchiOBHm_Chr7g0214021"/>
</dbReference>
<dbReference type="Proteomes" id="UP000238479">
    <property type="component" value="Chromosome 7"/>
</dbReference>
<gene>
    <name evidence="9" type="ORF">RchiOBHm_Chr7g0214021</name>
</gene>
<feature type="domain" description="UCH catalytic" evidence="8">
    <location>
        <begin position="12"/>
        <end position="77"/>
    </location>
</feature>
<keyword evidence="3" id="KW-0645">Protease</keyword>
<dbReference type="EC" id="3.4.19.12" evidence="2"/>
<keyword evidence="6" id="KW-0788">Thiol protease</keyword>
<evidence type="ECO:0000256" key="4">
    <source>
        <dbReference type="ARBA" id="ARBA00022786"/>
    </source>
</evidence>
<comment type="catalytic activity">
    <reaction evidence="1">
        <text>Thiol-dependent hydrolysis of ester, thioester, amide, peptide and isopeptide bonds formed by the C-terminal Gly of ubiquitin (a 76-residue protein attached to proteins as an intracellular targeting signal).</text>
        <dbReference type="EC" id="3.4.19.12"/>
    </reaction>
</comment>
<keyword evidence="10" id="KW-1185">Reference proteome</keyword>
<dbReference type="SUPFAM" id="SSF54001">
    <property type="entry name" value="Cysteine proteinases"/>
    <property type="match status" value="1"/>
</dbReference>
<dbReference type="InterPro" id="IPR001578">
    <property type="entry name" value="Peptidase_C12_UCH"/>
</dbReference>
<sequence length="77" mass="8721">MAASYRTQSAKRWLPLEANPDVMNQFLWGLDVQEGEAECDDVYSLYGELLEMVPTCTCCAVSYPLTPTVLYLPSVYY</sequence>
<dbReference type="AlphaFoldDB" id="A0A2P6PB44"/>
<dbReference type="PROSITE" id="PS52048">
    <property type="entry name" value="UCH_DOMAIN"/>
    <property type="match status" value="1"/>
</dbReference>
<name>A0A2P6PB44_ROSCH</name>
<comment type="similarity">
    <text evidence="7">Belongs to the peptidase C12 family.</text>
</comment>
<organism evidence="9 10">
    <name type="scientific">Rosa chinensis</name>
    <name type="common">China rose</name>
    <dbReference type="NCBI Taxonomy" id="74649"/>
    <lineage>
        <taxon>Eukaryota</taxon>
        <taxon>Viridiplantae</taxon>
        <taxon>Streptophyta</taxon>
        <taxon>Embryophyta</taxon>
        <taxon>Tracheophyta</taxon>
        <taxon>Spermatophyta</taxon>
        <taxon>Magnoliopsida</taxon>
        <taxon>eudicotyledons</taxon>
        <taxon>Gunneridae</taxon>
        <taxon>Pentapetalae</taxon>
        <taxon>rosids</taxon>
        <taxon>fabids</taxon>
        <taxon>Rosales</taxon>
        <taxon>Rosaceae</taxon>
        <taxon>Rosoideae</taxon>
        <taxon>Rosoideae incertae sedis</taxon>
        <taxon>Rosa</taxon>
    </lineage>
</organism>
<protein>
    <recommendedName>
        <fullName evidence="2">ubiquitinyl hydrolase 1</fullName>
        <ecNumber evidence="2">3.4.19.12</ecNumber>
    </recommendedName>
</protein>
<dbReference type="InterPro" id="IPR036959">
    <property type="entry name" value="Peptidase_C12_UCH_sf"/>
</dbReference>
<dbReference type="Gene3D" id="3.40.532.10">
    <property type="entry name" value="Peptidase C12, ubiquitin carboxyl-terminal hydrolase"/>
    <property type="match status" value="1"/>
</dbReference>
<dbReference type="STRING" id="74649.A0A2P6PB44"/>
<dbReference type="EMBL" id="PDCK01000045">
    <property type="protein sequence ID" value="PRQ19153.1"/>
    <property type="molecule type" value="Genomic_DNA"/>
</dbReference>
<comment type="caution">
    <text evidence="9">The sequence shown here is derived from an EMBL/GenBank/DDBJ whole genome shotgun (WGS) entry which is preliminary data.</text>
</comment>
<dbReference type="InterPro" id="IPR038765">
    <property type="entry name" value="Papain-like_cys_pep_sf"/>
</dbReference>
<dbReference type="GO" id="GO:0004843">
    <property type="term" value="F:cysteine-type deubiquitinase activity"/>
    <property type="evidence" value="ECO:0007669"/>
    <property type="project" value="UniProtKB-EC"/>
</dbReference>
<evidence type="ECO:0000313" key="10">
    <source>
        <dbReference type="Proteomes" id="UP000238479"/>
    </source>
</evidence>
<comment type="caution">
    <text evidence="7">Lacks conserved residue(s) required for the propagation of feature annotation.</text>
</comment>
<dbReference type="Pfam" id="PF01088">
    <property type="entry name" value="Peptidase_C12"/>
    <property type="match status" value="1"/>
</dbReference>
<proteinExistence type="inferred from homology"/>
<evidence type="ECO:0000259" key="8">
    <source>
        <dbReference type="PROSITE" id="PS52048"/>
    </source>
</evidence>
<evidence type="ECO:0000256" key="2">
    <source>
        <dbReference type="ARBA" id="ARBA00012759"/>
    </source>
</evidence>
<accession>A0A2P6PB44</accession>
<evidence type="ECO:0000256" key="5">
    <source>
        <dbReference type="ARBA" id="ARBA00022801"/>
    </source>
</evidence>
<evidence type="ECO:0000256" key="7">
    <source>
        <dbReference type="PROSITE-ProRule" id="PRU01393"/>
    </source>
</evidence>
<evidence type="ECO:0000313" key="9">
    <source>
        <dbReference type="EMBL" id="PRQ19153.1"/>
    </source>
</evidence>